<dbReference type="PANTHER" id="PTHR43248">
    <property type="entry name" value="2-SUCCINYL-6-HYDROXY-2,4-CYCLOHEXADIENE-1-CARBOXYLATE SYNTHASE"/>
    <property type="match status" value="1"/>
</dbReference>
<dbReference type="STRING" id="1262450.S3BYC1"/>
<dbReference type="HOGENOM" id="CLU_013364_5_2_1"/>
<name>S3BYC1_OPHP1</name>
<accession>S3BYC1</accession>
<evidence type="ECO:0000313" key="6">
    <source>
        <dbReference type="EMBL" id="EPE06209.1"/>
    </source>
</evidence>
<dbReference type="VEuPathDB" id="FungiDB:F503_03038"/>
<protein>
    <submittedName>
        <fullName evidence="6">Alpha beta hydrolase fold family</fullName>
    </submittedName>
</protein>
<evidence type="ECO:0000256" key="1">
    <source>
        <dbReference type="ARBA" id="ARBA00010088"/>
    </source>
</evidence>
<dbReference type="GO" id="GO:0016787">
    <property type="term" value="F:hydrolase activity"/>
    <property type="evidence" value="ECO:0007669"/>
    <property type="project" value="UniProtKB-KW"/>
</dbReference>
<keyword evidence="7" id="KW-1185">Reference proteome</keyword>
<feature type="region of interest" description="Disordered" evidence="3">
    <location>
        <begin position="1"/>
        <end position="21"/>
    </location>
</feature>
<dbReference type="AlphaFoldDB" id="S3BYC1"/>
<comment type="similarity">
    <text evidence="1">Belongs to the peptidase S33 family.</text>
</comment>
<dbReference type="PANTHER" id="PTHR43248:SF25">
    <property type="entry name" value="AB HYDROLASE-1 DOMAIN-CONTAINING PROTEIN-RELATED"/>
    <property type="match status" value="1"/>
</dbReference>
<dbReference type="eggNOG" id="ENOG502RY03">
    <property type="taxonomic scope" value="Eukaryota"/>
</dbReference>
<proteinExistence type="inferred from homology"/>
<dbReference type="Pfam" id="PF00561">
    <property type="entry name" value="Abhydrolase_1"/>
    <property type="match status" value="1"/>
</dbReference>
<dbReference type="EMBL" id="KE148154">
    <property type="protein sequence ID" value="EPE06209.1"/>
    <property type="molecule type" value="Genomic_DNA"/>
</dbReference>
<evidence type="ECO:0000259" key="4">
    <source>
        <dbReference type="Pfam" id="PF00561"/>
    </source>
</evidence>
<dbReference type="OrthoDB" id="425534at2759"/>
<dbReference type="InterPro" id="IPR013595">
    <property type="entry name" value="Pept_S33_TAP-like_C"/>
</dbReference>
<dbReference type="InterPro" id="IPR000073">
    <property type="entry name" value="AB_hydrolase_1"/>
</dbReference>
<dbReference type="OMA" id="GPLKCAF"/>
<dbReference type="InterPro" id="IPR051601">
    <property type="entry name" value="Serine_prot/Carboxylest_S33"/>
</dbReference>
<gene>
    <name evidence="6" type="ORF">F503_03038</name>
</gene>
<evidence type="ECO:0000256" key="3">
    <source>
        <dbReference type="SAM" id="MobiDB-lite"/>
    </source>
</evidence>
<reference evidence="6 7" key="1">
    <citation type="journal article" date="2013" name="BMC Genomics">
        <title>The genome and transcriptome of the pine saprophyte Ophiostoma piceae, and a comparison with the bark beetle-associated pine pathogen Grosmannia clavigera.</title>
        <authorList>
            <person name="Haridas S."/>
            <person name="Wang Y."/>
            <person name="Lim L."/>
            <person name="Massoumi Alamouti S."/>
            <person name="Jackman S."/>
            <person name="Docking R."/>
            <person name="Robertson G."/>
            <person name="Birol I."/>
            <person name="Bohlmann J."/>
            <person name="Breuil C."/>
        </authorList>
    </citation>
    <scope>NUCLEOTIDE SEQUENCE [LARGE SCALE GENOMIC DNA]</scope>
    <source>
        <strain evidence="6 7">UAMH 11346</strain>
    </source>
</reference>
<sequence>MKETWTPLPAGELHAQSRSRSRRTMARWTPVAVAGLLTVSLFTSFPTPSWTFDSLDDVVPKEATWGDIPSTRNITWHSCYSGKYDCARLDVPMDWLEPTDDLRVVLAVVRLRATDKDNYHGPIFFNPGGPGGSGIYSMLDHGELLQSVVGTSYDIITFDPRGIGSSTPRIDCWSSAQNYHFWNLQDVGVVDAHPDTLYEAYTRMAAYSQMCETAMDASQILYHSSTASHARDMLEILTQLGEDKLKYWGFSYGTLLGGTFAAMYPDKIERLVSDGNVDYREWYDKEHLNFLHDADKVMQAFFDLCHAAGPGRCALYASTPADIRKRVEGVLAALKKHPVVVRTNKELGPDLPNLVTYSRLRRFMSSTLYQPQRMFVRFAEIVAALERGDGRPFYDFYSGSGSLQNAVCQAESVSPTLPLPGLVEGNDDAFPAIMCADSVPPPDTVEAFSLIVKDFEAMSYAAGAVNVLFPIHCVNRKVRAKWRFAGPYGASNTSFPILFVANMADNVTPLISARNNSAGFPSSVVLVQQSYGHTSLSAPSTCTAKAIRNYFQHGILPQPDTKCQPNMLPFDLPAPASESVSGVDAADAELAASLLELSERVGRMRSLTLPV</sequence>
<dbReference type="SUPFAM" id="SSF53474">
    <property type="entry name" value="alpha/beta-Hydrolases"/>
    <property type="match status" value="1"/>
</dbReference>
<feature type="domain" description="Peptidase S33 tripeptidyl aminopeptidase-like C-terminal" evidence="5">
    <location>
        <begin position="470"/>
        <end position="563"/>
    </location>
</feature>
<dbReference type="Pfam" id="PF08386">
    <property type="entry name" value="Abhydrolase_4"/>
    <property type="match status" value="1"/>
</dbReference>
<dbReference type="Gene3D" id="3.40.50.1820">
    <property type="entry name" value="alpha/beta hydrolase"/>
    <property type="match status" value="1"/>
</dbReference>
<feature type="domain" description="AB hydrolase-1" evidence="4">
    <location>
        <begin position="122"/>
        <end position="302"/>
    </location>
</feature>
<evidence type="ECO:0000259" key="5">
    <source>
        <dbReference type="Pfam" id="PF08386"/>
    </source>
</evidence>
<dbReference type="Proteomes" id="UP000016923">
    <property type="component" value="Unassembled WGS sequence"/>
</dbReference>
<keyword evidence="2 6" id="KW-0378">Hydrolase</keyword>
<evidence type="ECO:0000313" key="7">
    <source>
        <dbReference type="Proteomes" id="UP000016923"/>
    </source>
</evidence>
<evidence type="ECO:0000256" key="2">
    <source>
        <dbReference type="ARBA" id="ARBA00022801"/>
    </source>
</evidence>
<dbReference type="InterPro" id="IPR029058">
    <property type="entry name" value="AB_hydrolase_fold"/>
</dbReference>
<organism evidence="6 7">
    <name type="scientific">Ophiostoma piceae (strain UAMH 11346)</name>
    <name type="common">Sap stain fungus</name>
    <dbReference type="NCBI Taxonomy" id="1262450"/>
    <lineage>
        <taxon>Eukaryota</taxon>
        <taxon>Fungi</taxon>
        <taxon>Dikarya</taxon>
        <taxon>Ascomycota</taxon>
        <taxon>Pezizomycotina</taxon>
        <taxon>Sordariomycetes</taxon>
        <taxon>Sordariomycetidae</taxon>
        <taxon>Ophiostomatales</taxon>
        <taxon>Ophiostomataceae</taxon>
        <taxon>Ophiostoma</taxon>
    </lineage>
</organism>